<dbReference type="Pfam" id="PF17200">
    <property type="entry name" value="sCache_2"/>
    <property type="match status" value="1"/>
</dbReference>
<feature type="domain" description="HAMP" evidence="12">
    <location>
        <begin position="211"/>
        <end position="267"/>
    </location>
</feature>
<keyword evidence="6 8" id="KW-0807">Transducer</keyword>
<evidence type="ECO:0000313" key="13">
    <source>
        <dbReference type="EMBL" id="MFD2232964.1"/>
    </source>
</evidence>
<dbReference type="Gene3D" id="1.10.287.950">
    <property type="entry name" value="Methyl-accepting chemotaxis protein"/>
    <property type="match status" value="1"/>
</dbReference>
<dbReference type="InterPro" id="IPR033480">
    <property type="entry name" value="sCache_2"/>
</dbReference>
<keyword evidence="2" id="KW-1003">Cell membrane</keyword>
<keyword evidence="14" id="KW-1185">Reference proteome</keyword>
<evidence type="ECO:0000256" key="8">
    <source>
        <dbReference type="PROSITE-ProRule" id="PRU00284"/>
    </source>
</evidence>
<dbReference type="Gene3D" id="3.30.450.20">
    <property type="entry name" value="PAS domain"/>
    <property type="match status" value="1"/>
</dbReference>
<evidence type="ECO:0000259" key="12">
    <source>
        <dbReference type="PROSITE" id="PS50885"/>
    </source>
</evidence>
<evidence type="ECO:0000256" key="9">
    <source>
        <dbReference type="SAM" id="Coils"/>
    </source>
</evidence>
<dbReference type="PANTHER" id="PTHR32089">
    <property type="entry name" value="METHYL-ACCEPTING CHEMOTAXIS PROTEIN MCPB"/>
    <property type="match status" value="1"/>
</dbReference>
<evidence type="ECO:0000256" key="1">
    <source>
        <dbReference type="ARBA" id="ARBA00004651"/>
    </source>
</evidence>
<evidence type="ECO:0000256" key="10">
    <source>
        <dbReference type="SAM" id="Phobius"/>
    </source>
</evidence>
<dbReference type="InterPro" id="IPR003660">
    <property type="entry name" value="HAMP_dom"/>
</dbReference>
<evidence type="ECO:0000256" key="7">
    <source>
        <dbReference type="ARBA" id="ARBA00029447"/>
    </source>
</evidence>
<name>A0ABW5C6R9_9PROT</name>
<comment type="caution">
    <text evidence="13">The sequence shown here is derived from an EMBL/GenBank/DDBJ whole genome shotgun (WGS) entry which is preliminary data.</text>
</comment>
<proteinExistence type="inferred from homology"/>
<dbReference type="PROSITE" id="PS50111">
    <property type="entry name" value="CHEMOTAXIS_TRANSDUC_2"/>
    <property type="match status" value="1"/>
</dbReference>
<dbReference type="InterPro" id="IPR004090">
    <property type="entry name" value="Chemotax_Me-accpt_rcpt"/>
</dbReference>
<feature type="transmembrane region" description="Helical" evidence="10">
    <location>
        <begin position="192"/>
        <end position="210"/>
    </location>
</feature>
<evidence type="ECO:0000313" key="14">
    <source>
        <dbReference type="Proteomes" id="UP001597296"/>
    </source>
</evidence>
<dbReference type="SMART" id="SM00283">
    <property type="entry name" value="MA"/>
    <property type="match status" value="1"/>
</dbReference>
<dbReference type="Gene3D" id="6.10.340.10">
    <property type="match status" value="1"/>
</dbReference>
<keyword evidence="3 10" id="KW-0812">Transmembrane</keyword>
<dbReference type="SMART" id="SM00304">
    <property type="entry name" value="HAMP"/>
    <property type="match status" value="1"/>
</dbReference>
<accession>A0ABW5C6R9</accession>
<dbReference type="PRINTS" id="PR00260">
    <property type="entry name" value="CHEMTRNSDUCR"/>
</dbReference>
<feature type="domain" description="Methyl-accepting transducer" evidence="11">
    <location>
        <begin position="294"/>
        <end position="544"/>
    </location>
</feature>
<dbReference type="CDD" id="cd06225">
    <property type="entry name" value="HAMP"/>
    <property type="match status" value="1"/>
</dbReference>
<feature type="coiled-coil region" evidence="9">
    <location>
        <begin position="255"/>
        <end position="285"/>
    </location>
</feature>
<keyword evidence="4 10" id="KW-1133">Transmembrane helix</keyword>
<dbReference type="InterPro" id="IPR004089">
    <property type="entry name" value="MCPsignal_dom"/>
</dbReference>
<dbReference type="Proteomes" id="UP001597296">
    <property type="component" value="Unassembled WGS sequence"/>
</dbReference>
<dbReference type="PROSITE" id="PS50885">
    <property type="entry name" value="HAMP"/>
    <property type="match status" value="1"/>
</dbReference>
<evidence type="ECO:0000256" key="2">
    <source>
        <dbReference type="ARBA" id="ARBA00022475"/>
    </source>
</evidence>
<evidence type="ECO:0000256" key="5">
    <source>
        <dbReference type="ARBA" id="ARBA00023136"/>
    </source>
</evidence>
<organism evidence="13 14">
    <name type="scientific">Phaeospirillum tilakii</name>
    <dbReference type="NCBI Taxonomy" id="741673"/>
    <lineage>
        <taxon>Bacteria</taxon>
        <taxon>Pseudomonadati</taxon>
        <taxon>Pseudomonadota</taxon>
        <taxon>Alphaproteobacteria</taxon>
        <taxon>Rhodospirillales</taxon>
        <taxon>Rhodospirillaceae</taxon>
        <taxon>Phaeospirillum</taxon>
    </lineage>
</organism>
<keyword evidence="5 10" id="KW-0472">Membrane</keyword>
<dbReference type="RefSeq" id="WP_377314725.1">
    <property type="nucleotide sequence ID" value="NZ_JBHUIY010000005.1"/>
</dbReference>
<protein>
    <submittedName>
        <fullName evidence="13">Methyl-accepting chemotaxis protein</fullName>
    </submittedName>
</protein>
<dbReference type="SUPFAM" id="SSF58104">
    <property type="entry name" value="Methyl-accepting chemotaxis protein (MCP) signaling domain"/>
    <property type="match status" value="1"/>
</dbReference>
<dbReference type="SMART" id="SM01049">
    <property type="entry name" value="Cache_2"/>
    <property type="match status" value="1"/>
</dbReference>
<feature type="transmembrane region" description="Helical" evidence="10">
    <location>
        <begin position="12"/>
        <end position="31"/>
    </location>
</feature>
<keyword evidence="9" id="KW-0175">Coiled coil</keyword>
<dbReference type="Pfam" id="PF00015">
    <property type="entry name" value="MCPsignal"/>
    <property type="match status" value="1"/>
</dbReference>
<dbReference type="PANTHER" id="PTHR32089:SF112">
    <property type="entry name" value="LYSOZYME-LIKE PROTEIN-RELATED"/>
    <property type="match status" value="1"/>
</dbReference>
<evidence type="ECO:0000256" key="6">
    <source>
        <dbReference type="ARBA" id="ARBA00023224"/>
    </source>
</evidence>
<reference evidence="14" key="1">
    <citation type="journal article" date="2019" name="Int. J. Syst. Evol. Microbiol.">
        <title>The Global Catalogue of Microorganisms (GCM) 10K type strain sequencing project: providing services to taxonomists for standard genome sequencing and annotation.</title>
        <authorList>
            <consortium name="The Broad Institute Genomics Platform"/>
            <consortium name="The Broad Institute Genome Sequencing Center for Infectious Disease"/>
            <person name="Wu L."/>
            <person name="Ma J."/>
        </authorList>
    </citation>
    <scope>NUCLEOTIDE SEQUENCE [LARGE SCALE GENOMIC DNA]</scope>
    <source>
        <strain evidence="14">KCTC 15012</strain>
    </source>
</reference>
<evidence type="ECO:0000259" key="11">
    <source>
        <dbReference type="PROSITE" id="PS50111"/>
    </source>
</evidence>
<dbReference type="Pfam" id="PF00672">
    <property type="entry name" value="HAMP"/>
    <property type="match status" value="1"/>
</dbReference>
<comment type="similarity">
    <text evidence="7">Belongs to the methyl-accepting chemotaxis (MCP) protein family.</text>
</comment>
<comment type="subcellular location">
    <subcellularLocation>
        <location evidence="1">Cell membrane</location>
        <topology evidence="1">Multi-pass membrane protein</topology>
    </subcellularLocation>
</comment>
<dbReference type="EMBL" id="JBHUIY010000005">
    <property type="protein sequence ID" value="MFD2232964.1"/>
    <property type="molecule type" value="Genomic_DNA"/>
</dbReference>
<gene>
    <name evidence="13" type="ORF">ACFSNB_04015</name>
</gene>
<sequence length="564" mass="59117">MIGNLPLSWKLLSTVVGGVLGFGALTALALATQWNGMVEERAGALGQTAALARDAAASHLQAAGRGEVAETEAKARALAQLRQVRAGEANNYIFVLTDDGTMLLNPGSPQLEGRSLLDRTDARGVAFIRDLIAGARHGGGVVRYLFPKPGQTEPSEKMTVAVRLEPWGWTVGTGLYLDDLDRRFWTSAGQQIVAALLLTLISLGWVLLLGRHISTPLVRLSEVTRRLAGGDYEADAAGAVRTGRGDEIGVLAQSIQVLRDEAREADHLRRDQEEQRRAAAAERRQGALKMADQFEGSVQQVAQVIGSTASQMQQAAELMSRTVSDVATAADRVSASAGQASDNATVMVSAADQLSESIAEISRQVRHSNQISAEAVQSQKRTDALVQGLAAAVGKIGEVSALITDIANQTNLLALNATIEAARAGEAGKGFAVVANEVKHLANQTARATEEIGAQIATVQDATRDAISAIDQIGTTITTINEVAAAIAGAVERQQSATGEIARNARDAVEGTRAVGDHLDGLRTTNHAAQGAAGEVLAAARQLASEAQRLDGEVHAFLTSVRAG</sequence>
<dbReference type="CDD" id="cd18774">
    <property type="entry name" value="PDC2_HK_sensor"/>
    <property type="match status" value="1"/>
</dbReference>
<evidence type="ECO:0000256" key="4">
    <source>
        <dbReference type="ARBA" id="ARBA00022989"/>
    </source>
</evidence>
<evidence type="ECO:0000256" key="3">
    <source>
        <dbReference type="ARBA" id="ARBA00022692"/>
    </source>
</evidence>